<organism evidence="1 2">
    <name type="scientific">Stieleria marina</name>
    <dbReference type="NCBI Taxonomy" id="1930275"/>
    <lineage>
        <taxon>Bacteria</taxon>
        <taxon>Pseudomonadati</taxon>
        <taxon>Planctomycetota</taxon>
        <taxon>Planctomycetia</taxon>
        <taxon>Pirellulales</taxon>
        <taxon>Pirellulaceae</taxon>
        <taxon>Stieleria</taxon>
    </lineage>
</organism>
<sequence>MLAWGKDVNSFTVPAIHAHTATSIAACQSWILDNILFA</sequence>
<reference evidence="1 2" key="1">
    <citation type="submission" date="2019-02" db="EMBL/GenBank/DDBJ databases">
        <title>Deep-cultivation of Planctomycetes and their phenomic and genomic characterization uncovers novel biology.</title>
        <authorList>
            <person name="Wiegand S."/>
            <person name="Jogler M."/>
            <person name="Boedeker C."/>
            <person name="Pinto D."/>
            <person name="Vollmers J."/>
            <person name="Rivas-Marin E."/>
            <person name="Kohn T."/>
            <person name="Peeters S.H."/>
            <person name="Heuer A."/>
            <person name="Rast P."/>
            <person name="Oberbeckmann S."/>
            <person name="Bunk B."/>
            <person name="Jeske O."/>
            <person name="Meyerdierks A."/>
            <person name="Storesund J.E."/>
            <person name="Kallscheuer N."/>
            <person name="Luecker S."/>
            <person name="Lage O.M."/>
            <person name="Pohl T."/>
            <person name="Merkel B.J."/>
            <person name="Hornburger P."/>
            <person name="Mueller R.-W."/>
            <person name="Bruemmer F."/>
            <person name="Labrenz M."/>
            <person name="Spormann A.M."/>
            <person name="Op den Camp H."/>
            <person name="Overmann J."/>
            <person name="Amann R."/>
            <person name="Jetten M.S.M."/>
            <person name="Mascher T."/>
            <person name="Medema M.H."/>
            <person name="Devos D.P."/>
            <person name="Kaster A.-K."/>
            <person name="Ovreas L."/>
            <person name="Rohde M."/>
            <person name="Galperin M.Y."/>
            <person name="Jogler C."/>
        </authorList>
    </citation>
    <scope>NUCLEOTIDE SEQUENCE [LARGE SCALE GENOMIC DNA]</scope>
    <source>
        <strain evidence="1 2">K23_9</strain>
    </source>
</reference>
<accession>A0A517P076</accession>
<dbReference type="Proteomes" id="UP000319817">
    <property type="component" value="Chromosome"/>
</dbReference>
<keyword evidence="2" id="KW-1185">Reference proteome</keyword>
<evidence type="ECO:0000313" key="2">
    <source>
        <dbReference type="Proteomes" id="UP000319817"/>
    </source>
</evidence>
<protein>
    <submittedName>
        <fullName evidence="1">Uncharacterized protein</fullName>
    </submittedName>
</protein>
<name>A0A517P076_9BACT</name>
<gene>
    <name evidence="1" type="ORF">K239x_47870</name>
</gene>
<evidence type="ECO:0000313" key="1">
    <source>
        <dbReference type="EMBL" id="QDT12775.1"/>
    </source>
</evidence>
<dbReference type="AlphaFoldDB" id="A0A517P076"/>
<dbReference type="PROSITE" id="PS51257">
    <property type="entry name" value="PROKAR_LIPOPROTEIN"/>
    <property type="match status" value="1"/>
</dbReference>
<proteinExistence type="predicted"/>
<dbReference type="EMBL" id="CP036526">
    <property type="protein sequence ID" value="QDT12775.1"/>
    <property type="molecule type" value="Genomic_DNA"/>
</dbReference>